<dbReference type="AlphaFoldDB" id="A0A5B7HTW5"/>
<organism evidence="1 2">
    <name type="scientific">Portunus trituberculatus</name>
    <name type="common">Swimming crab</name>
    <name type="synonym">Neptunus trituberculatus</name>
    <dbReference type="NCBI Taxonomy" id="210409"/>
    <lineage>
        <taxon>Eukaryota</taxon>
        <taxon>Metazoa</taxon>
        <taxon>Ecdysozoa</taxon>
        <taxon>Arthropoda</taxon>
        <taxon>Crustacea</taxon>
        <taxon>Multicrustacea</taxon>
        <taxon>Malacostraca</taxon>
        <taxon>Eumalacostraca</taxon>
        <taxon>Eucarida</taxon>
        <taxon>Decapoda</taxon>
        <taxon>Pleocyemata</taxon>
        <taxon>Brachyura</taxon>
        <taxon>Eubrachyura</taxon>
        <taxon>Portunoidea</taxon>
        <taxon>Portunidae</taxon>
        <taxon>Portuninae</taxon>
        <taxon>Portunus</taxon>
    </lineage>
</organism>
<sequence>MSADDRDAVLHRDFMRGRSWGARRVSGALWGAVEC</sequence>
<proteinExistence type="predicted"/>
<evidence type="ECO:0000313" key="2">
    <source>
        <dbReference type="Proteomes" id="UP000324222"/>
    </source>
</evidence>
<accession>A0A5B7HTW5</accession>
<gene>
    <name evidence="1" type="ORF">E2C01_070330</name>
</gene>
<reference evidence="1 2" key="1">
    <citation type="submission" date="2019-05" db="EMBL/GenBank/DDBJ databases">
        <title>Another draft genome of Portunus trituberculatus and its Hox gene families provides insights of decapod evolution.</title>
        <authorList>
            <person name="Jeong J.-H."/>
            <person name="Song I."/>
            <person name="Kim S."/>
            <person name="Choi T."/>
            <person name="Kim D."/>
            <person name="Ryu S."/>
            <person name="Kim W."/>
        </authorList>
    </citation>
    <scope>NUCLEOTIDE SEQUENCE [LARGE SCALE GENOMIC DNA]</scope>
    <source>
        <tissue evidence="1">Muscle</tissue>
    </source>
</reference>
<keyword evidence="2" id="KW-1185">Reference proteome</keyword>
<dbReference type="Proteomes" id="UP000324222">
    <property type="component" value="Unassembled WGS sequence"/>
</dbReference>
<comment type="caution">
    <text evidence="1">The sequence shown here is derived from an EMBL/GenBank/DDBJ whole genome shotgun (WGS) entry which is preliminary data.</text>
</comment>
<dbReference type="EMBL" id="VSRR010042193">
    <property type="protein sequence ID" value="MPC75930.1"/>
    <property type="molecule type" value="Genomic_DNA"/>
</dbReference>
<evidence type="ECO:0000313" key="1">
    <source>
        <dbReference type="EMBL" id="MPC75930.1"/>
    </source>
</evidence>
<name>A0A5B7HTW5_PORTR</name>
<protein>
    <submittedName>
        <fullName evidence="1">Uncharacterized protein</fullName>
    </submittedName>
</protein>